<evidence type="ECO:0000259" key="4">
    <source>
        <dbReference type="Pfam" id="PF08450"/>
    </source>
</evidence>
<dbReference type="GO" id="GO:0004341">
    <property type="term" value="F:gluconolactonase activity"/>
    <property type="evidence" value="ECO:0007669"/>
    <property type="project" value="TreeGrafter"/>
</dbReference>
<accession>A0A0D7A8H6</accession>
<comment type="similarity">
    <text evidence="1">Belongs to the SMP-30/CGR1 family.</text>
</comment>
<sequence>MLEITVTEPLLRVGCILGEGPIYDPETHTLHFIDIKDGKVFHLNTDTNELQSAKLAEPLSCIALRKDGKGLACTPASGFAILEQDNTLRYLTRPNPPSRFNDGACDSHGRFFVGTVNEPKEVPGRLYRYDPNADSGRGTVVIVDEGPFTDSNGMAWSQDEKTFYFTDSQNNIIYQYDYDIESGELSNRRVFVNSSKLGVPGNSDGLCIDTTGGLWSARWEGSQLVRFAPDGTVDVVIHFPTVWRVTASCFAGNRLYVTTAHCSVNGTDEMQEKYPDSGHLFMVDLEGKFKGVARHPF</sequence>
<keyword evidence="3" id="KW-0479">Metal-binding</keyword>
<feature type="binding site" evidence="3">
    <location>
        <position position="152"/>
    </location>
    <ligand>
        <name>a divalent metal cation</name>
        <dbReference type="ChEBI" id="CHEBI:60240"/>
    </ligand>
</feature>
<keyword evidence="3" id="KW-0862">Zinc</keyword>
<dbReference type="Pfam" id="PF08450">
    <property type="entry name" value="SGL"/>
    <property type="match status" value="1"/>
</dbReference>
<evidence type="ECO:0000313" key="6">
    <source>
        <dbReference type="Proteomes" id="UP000054144"/>
    </source>
</evidence>
<feature type="binding site" evidence="3">
    <location>
        <position position="204"/>
    </location>
    <ligand>
        <name>a divalent metal cation</name>
        <dbReference type="ChEBI" id="CHEBI:60240"/>
    </ligand>
</feature>
<evidence type="ECO:0000256" key="3">
    <source>
        <dbReference type="PIRSR" id="PIRSR605511-2"/>
    </source>
</evidence>
<dbReference type="InterPro" id="IPR005511">
    <property type="entry name" value="SMP-30"/>
</dbReference>
<evidence type="ECO:0000256" key="2">
    <source>
        <dbReference type="PIRSR" id="PIRSR605511-1"/>
    </source>
</evidence>
<name>A0A0D7A8H6_9AGAR</name>
<dbReference type="OrthoDB" id="423498at2759"/>
<feature type="binding site" evidence="3">
    <location>
        <position position="99"/>
    </location>
    <ligand>
        <name>substrate</name>
    </ligand>
</feature>
<dbReference type="Proteomes" id="UP000054144">
    <property type="component" value="Unassembled WGS sequence"/>
</dbReference>
<gene>
    <name evidence="5" type="ORF">FISHEDRAFT_46133</name>
</gene>
<feature type="binding site" evidence="3">
    <location>
        <position position="101"/>
    </location>
    <ligand>
        <name>substrate</name>
    </ligand>
</feature>
<dbReference type="PANTHER" id="PTHR10907">
    <property type="entry name" value="REGUCALCIN"/>
    <property type="match status" value="1"/>
</dbReference>
<dbReference type="SUPFAM" id="SSF63829">
    <property type="entry name" value="Calcium-dependent phosphotriesterase"/>
    <property type="match status" value="1"/>
</dbReference>
<evidence type="ECO:0000313" key="5">
    <source>
        <dbReference type="EMBL" id="KIY47035.1"/>
    </source>
</evidence>
<dbReference type="Gene3D" id="2.120.10.30">
    <property type="entry name" value="TolB, C-terminal domain"/>
    <property type="match status" value="1"/>
</dbReference>
<dbReference type="InterPro" id="IPR013658">
    <property type="entry name" value="SGL"/>
</dbReference>
<evidence type="ECO:0000256" key="1">
    <source>
        <dbReference type="ARBA" id="ARBA00008853"/>
    </source>
</evidence>
<protein>
    <recommendedName>
        <fullName evidence="4">SMP-30/Gluconolactonase/LRE-like region domain-containing protein</fullName>
    </recommendedName>
</protein>
<proteinExistence type="inferred from homology"/>
<keyword evidence="6" id="KW-1185">Reference proteome</keyword>
<comment type="cofactor">
    <cofactor evidence="3">
        <name>Zn(2+)</name>
        <dbReference type="ChEBI" id="CHEBI:29105"/>
    </cofactor>
    <text evidence="3">Binds 1 divalent metal cation per subunit.</text>
</comment>
<dbReference type="GO" id="GO:0005509">
    <property type="term" value="F:calcium ion binding"/>
    <property type="evidence" value="ECO:0007669"/>
    <property type="project" value="TreeGrafter"/>
</dbReference>
<dbReference type="PANTHER" id="PTHR10907:SF47">
    <property type="entry name" value="REGUCALCIN"/>
    <property type="match status" value="1"/>
</dbReference>
<dbReference type="GO" id="GO:0019853">
    <property type="term" value="P:L-ascorbic acid biosynthetic process"/>
    <property type="evidence" value="ECO:0007669"/>
    <property type="project" value="TreeGrafter"/>
</dbReference>
<reference evidence="5 6" key="1">
    <citation type="journal article" date="2015" name="Fungal Genet. Biol.">
        <title>Evolution of novel wood decay mechanisms in Agaricales revealed by the genome sequences of Fistulina hepatica and Cylindrobasidium torrendii.</title>
        <authorList>
            <person name="Floudas D."/>
            <person name="Held B.W."/>
            <person name="Riley R."/>
            <person name="Nagy L.G."/>
            <person name="Koehler G."/>
            <person name="Ransdell A.S."/>
            <person name="Younus H."/>
            <person name="Chow J."/>
            <person name="Chiniquy J."/>
            <person name="Lipzen A."/>
            <person name="Tritt A."/>
            <person name="Sun H."/>
            <person name="Haridas S."/>
            <person name="LaButti K."/>
            <person name="Ohm R.A."/>
            <person name="Kues U."/>
            <person name="Blanchette R.A."/>
            <person name="Grigoriev I.V."/>
            <person name="Minto R.E."/>
            <person name="Hibbett D.S."/>
        </authorList>
    </citation>
    <scope>NUCLEOTIDE SEQUENCE [LARGE SCALE GENOMIC DNA]</scope>
    <source>
        <strain evidence="5 6">ATCC 64428</strain>
    </source>
</reference>
<feature type="binding site" evidence="3">
    <location>
        <position position="19"/>
    </location>
    <ligand>
        <name>a divalent metal cation</name>
        <dbReference type="ChEBI" id="CHEBI:60240"/>
    </ligand>
</feature>
<dbReference type="PRINTS" id="PR01790">
    <property type="entry name" value="SMP30FAMILY"/>
</dbReference>
<organism evidence="5 6">
    <name type="scientific">Fistulina hepatica ATCC 64428</name>
    <dbReference type="NCBI Taxonomy" id="1128425"/>
    <lineage>
        <taxon>Eukaryota</taxon>
        <taxon>Fungi</taxon>
        <taxon>Dikarya</taxon>
        <taxon>Basidiomycota</taxon>
        <taxon>Agaricomycotina</taxon>
        <taxon>Agaricomycetes</taxon>
        <taxon>Agaricomycetidae</taxon>
        <taxon>Agaricales</taxon>
        <taxon>Fistulinaceae</taxon>
        <taxon>Fistulina</taxon>
    </lineage>
</organism>
<dbReference type="EMBL" id="KN882016">
    <property type="protein sequence ID" value="KIY47035.1"/>
    <property type="molecule type" value="Genomic_DNA"/>
</dbReference>
<dbReference type="InterPro" id="IPR011042">
    <property type="entry name" value="6-blade_b-propeller_TolB-like"/>
</dbReference>
<dbReference type="AlphaFoldDB" id="A0A0D7A8H6"/>
<feature type="domain" description="SMP-30/Gluconolactonase/LRE-like region" evidence="4">
    <location>
        <begin position="17"/>
        <end position="261"/>
    </location>
</feature>
<feature type="active site" description="Proton donor/acceptor" evidence="2">
    <location>
        <position position="204"/>
    </location>
</feature>